<gene>
    <name evidence="1" type="ORF">Syn7803C7_63</name>
</gene>
<sequence length="83" mass="9846">MAQQIKMRTRVYSDVTVRDPQKYYDSVFQGYNEYWTLLDSEDPQCILVETTAQYDLNPEGLDNLYDLITPEMYQSTSRTYVKV</sequence>
<accession>A0A0E3F3Q5</accession>
<reference evidence="1 2" key="1">
    <citation type="submission" date="2013-12" db="EMBL/GenBank/DDBJ databases">
        <title>Ecological redundancy of diverse viral populations within a natural community.</title>
        <authorList>
            <person name="Gregory A.C."/>
            <person name="LaButti K."/>
            <person name="Copeland A."/>
            <person name="Woyke T."/>
            <person name="Sullivan M.B."/>
        </authorList>
    </citation>
    <scope>NUCLEOTIDE SEQUENCE [LARGE SCALE GENOMIC DNA]</scope>
    <source>
        <strain evidence="1">Syn7803C7</strain>
    </source>
</reference>
<evidence type="ECO:0000313" key="1">
    <source>
        <dbReference type="EMBL" id="AIX19954.1"/>
    </source>
</evidence>
<dbReference type="Proteomes" id="UP000185323">
    <property type="component" value="Segment"/>
</dbReference>
<dbReference type="EMBL" id="KJ019052">
    <property type="protein sequence ID" value="AIX19954.1"/>
    <property type="molecule type" value="Genomic_DNA"/>
</dbReference>
<keyword evidence="2" id="KW-1185">Reference proteome</keyword>
<proteinExistence type="predicted"/>
<name>A0A0E3F3Q5_9CAUD</name>
<evidence type="ECO:0000313" key="2">
    <source>
        <dbReference type="Proteomes" id="UP000185323"/>
    </source>
</evidence>
<organism evidence="1 2">
    <name type="scientific">Synechococcus phage ACG-2014f_Syn7803C7</name>
    <dbReference type="NCBI Taxonomy" id="2790345"/>
    <lineage>
        <taxon>Viruses</taxon>
        <taxon>Duplodnaviria</taxon>
        <taxon>Heunggongvirae</taxon>
        <taxon>Uroviricota</taxon>
        <taxon>Caudoviricetes</taxon>
        <taxon>Pantevenvirales</taxon>
        <taxon>Kyanoviridae</taxon>
        <taxon>Atlauavirus</taxon>
        <taxon>Atlauavirus acg2014f</taxon>
    </lineage>
</organism>
<dbReference type="KEGG" id="vg:24171916"/>
<protein>
    <submittedName>
        <fullName evidence="1">Uncharacterized protein</fullName>
    </submittedName>
</protein>